<dbReference type="Proteomes" id="UP000472265">
    <property type="component" value="Unassembled WGS sequence"/>
</dbReference>
<organism evidence="3 4">
    <name type="scientific">Sparus aurata</name>
    <name type="common">Gilthead sea bream</name>
    <dbReference type="NCBI Taxonomy" id="8175"/>
    <lineage>
        <taxon>Eukaryota</taxon>
        <taxon>Metazoa</taxon>
        <taxon>Chordata</taxon>
        <taxon>Craniata</taxon>
        <taxon>Vertebrata</taxon>
        <taxon>Euteleostomi</taxon>
        <taxon>Actinopterygii</taxon>
        <taxon>Neopterygii</taxon>
        <taxon>Teleostei</taxon>
        <taxon>Neoteleostei</taxon>
        <taxon>Acanthomorphata</taxon>
        <taxon>Eupercaria</taxon>
        <taxon>Spariformes</taxon>
        <taxon>Sparidae</taxon>
        <taxon>Sparus</taxon>
    </lineage>
</organism>
<dbReference type="Gene3D" id="3.10.100.10">
    <property type="entry name" value="Mannose-Binding Protein A, subunit A"/>
    <property type="match status" value="1"/>
</dbReference>
<sequence>MPAVETIVAISSHARLTKTNLNGFLPSPYKATSRSFTALTRTSVSSAVNRSWRALCHNLFKVDTCHKCQEGWEQNGPQCYYFSTDKLTWEQAREKCRRDGADLVKIESEDEQVEHTAMVEKEDKFWIGLTDSVTEGTWLWPDGTPLNKSLTFWSSQGEPDDWKGVNNENVDGEDCVRMGEKSGSGLKWWFDKSCMAPQKRICEKSAETGRPTCI</sequence>
<dbReference type="OMA" id="WPPGENC"/>
<dbReference type="SMART" id="SM00034">
    <property type="entry name" value="CLECT"/>
    <property type="match status" value="1"/>
</dbReference>
<accession>A0A671UAJ6</accession>
<name>A0A671UAJ6_SPAAU</name>
<dbReference type="InParanoid" id="A0A671UAJ6"/>
<protein>
    <recommendedName>
        <fullName evidence="2">C-type lectin domain-containing protein</fullName>
    </recommendedName>
</protein>
<keyword evidence="4" id="KW-1185">Reference proteome</keyword>
<keyword evidence="1" id="KW-0430">Lectin</keyword>
<dbReference type="AlphaFoldDB" id="A0A671UAJ6"/>
<dbReference type="Pfam" id="PF00059">
    <property type="entry name" value="Lectin_C"/>
    <property type="match status" value="1"/>
</dbReference>
<dbReference type="InterPro" id="IPR016186">
    <property type="entry name" value="C-type_lectin-like/link_sf"/>
</dbReference>
<dbReference type="PANTHER" id="PTHR22803">
    <property type="entry name" value="MANNOSE, PHOSPHOLIPASE, LECTIN RECEPTOR RELATED"/>
    <property type="match status" value="1"/>
</dbReference>
<dbReference type="InterPro" id="IPR050111">
    <property type="entry name" value="C-type_lectin/snaclec_domain"/>
</dbReference>
<feature type="domain" description="C-type lectin" evidence="2">
    <location>
        <begin position="75"/>
        <end position="203"/>
    </location>
</feature>
<dbReference type="InterPro" id="IPR016187">
    <property type="entry name" value="CTDL_fold"/>
</dbReference>
<dbReference type="GO" id="GO:0030246">
    <property type="term" value="F:carbohydrate binding"/>
    <property type="evidence" value="ECO:0007669"/>
    <property type="project" value="UniProtKB-KW"/>
</dbReference>
<reference evidence="3" key="1">
    <citation type="submission" date="2025-08" db="UniProtKB">
        <authorList>
            <consortium name="Ensembl"/>
        </authorList>
    </citation>
    <scope>IDENTIFICATION</scope>
</reference>
<dbReference type="InterPro" id="IPR001304">
    <property type="entry name" value="C-type_lectin-like"/>
</dbReference>
<dbReference type="Ensembl" id="ENSSAUT00010012076.1">
    <property type="protein sequence ID" value="ENSSAUP00010011351.1"/>
    <property type="gene ID" value="ENSSAUG00010005476.1"/>
</dbReference>
<reference evidence="3" key="2">
    <citation type="submission" date="2025-09" db="UniProtKB">
        <authorList>
            <consortium name="Ensembl"/>
        </authorList>
    </citation>
    <scope>IDENTIFICATION</scope>
</reference>
<dbReference type="InterPro" id="IPR033989">
    <property type="entry name" value="CD209-like_CTLD"/>
</dbReference>
<dbReference type="CDD" id="cd03590">
    <property type="entry name" value="CLECT_DC-SIGN_like"/>
    <property type="match status" value="1"/>
</dbReference>
<evidence type="ECO:0000259" key="2">
    <source>
        <dbReference type="PROSITE" id="PS50041"/>
    </source>
</evidence>
<dbReference type="GeneTree" id="ENSGT01030000234575"/>
<evidence type="ECO:0000256" key="1">
    <source>
        <dbReference type="ARBA" id="ARBA00022734"/>
    </source>
</evidence>
<evidence type="ECO:0000313" key="4">
    <source>
        <dbReference type="Proteomes" id="UP000472265"/>
    </source>
</evidence>
<evidence type="ECO:0000313" key="3">
    <source>
        <dbReference type="Ensembl" id="ENSSAUP00010011351.1"/>
    </source>
</evidence>
<proteinExistence type="predicted"/>
<dbReference type="PROSITE" id="PS50041">
    <property type="entry name" value="C_TYPE_LECTIN_2"/>
    <property type="match status" value="1"/>
</dbReference>
<dbReference type="SUPFAM" id="SSF56436">
    <property type="entry name" value="C-type lectin-like"/>
    <property type="match status" value="1"/>
</dbReference>